<name>A0A8J3IVX0_9CHLR</name>
<keyword evidence="2" id="KW-1185">Reference proteome</keyword>
<evidence type="ECO:0000313" key="1">
    <source>
        <dbReference type="EMBL" id="GHO99523.1"/>
    </source>
</evidence>
<gene>
    <name evidence="1" type="ORF">KSF_095710</name>
</gene>
<protein>
    <submittedName>
        <fullName evidence="1">Uncharacterized protein</fullName>
    </submittedName>
</protein>
<dbReference type="RefSeq" id="WP_220210164.1">
    <property type="nucleotide sequence ID" value="NZ_BNJK01000002.1"/>
</dbReference>
<dbReference type="AlphaFoldDB" id="A0A8J3IVX0"/>
<accession>A0A8J3IVX0</accession>
<proteinExistence type="predicted"/>
<dbReference type="EMBL" id="BNJK01000002">
    <property type="protein sequence ID" value="GHO99523.1"/>
    <property type="molecule type" value="Genomic_DNA"/>
</dbReference>
<comment type="caution">
    <text evidence="1">The sequence shown here is derived from an EMBL/GenBank/DDBJ whole genome shotgun (WGS) entry which is preliminary data.</text>
</comment>
<sequence>MLHDSPDHASSLPQRIPRPIVIRPRLIDLLNKHSINTVFLARAAHLQVSTVRAMVLQEMPVQPVVAMQCLHGLWELTGQRYLLTDIDMPTLPYS</sequence>
<organism evidence="1 2">
    <name type="scientific">Reticulibacter mediterranei</name>
    <dbReference type="NCBI Taxonomy" id="2778369"/>
    <lineage>
        <taxon>Bacteria</taxon>
        <taxon>Bacillati</taxon>
        <taxon>Chloroflexota</taxon>
        <taxon>Ktedonobacteria</taxon>
        <taxon>Ktedonobacterales</taxon>
        <taxon>Reticulibacteraceae</taxon>
        <taxon>Reticulibacter</taxon>
    </lineage>
</organism>
<dbReference type="Proteomes" id="UP000597444">
    <property type="component" value="Unassembled WGS sequence"/>
</dbReference>
<evidence type="ECO:0000313" key="2">
    <source>
        <dbReference type="Proteomes" id="UP000597444"/>
    </source>
</evidence>
<reference evidence="1" key="1">
    <citation type="submission" date="2020-10" db="EMBL/GenBank/DDBJ databases">
        <title>Taxonomic study of unclassified bacteria belonging to the class Ktedonobacteria.</title>
        <authorList>
            <person name="Yabe S."/>
            <person name="Wang C.M."/>
            <person name="Zheng Y."/>
            <person name="Sakai Y."/>
            <person name="Cavaletti L."/>
            <person name="Monciardini P."/>
            <person name="Donadio S."/>
        </authorList>
    </citation>
    <scope>NUCLEOTIDE SEQUENCE</scope>
    <source>
        <strain evidence="1">ID150040</strain>
    </source>
</reference>